<evidence type="ECO:0000256" key="1">
    <source>
        <dbReference type="SAM" id="MobiDB-lite"/>
    </source>
</evidence>
<evidence type="ECO:0000313" key="2">
    <source>
        <dbReference type="EMBL" id="KAK3185094.1"/>
    </source>
</evidence>
<dbReference type="EMBL" id="JANJYJ010000010">
    <property type="protein sequence ID" value="KAK3185094.1"/>
    <property type="molecule type" value="Genomic_DNA"/>
</dbReference>
<comment type="caution">
    <text evidence="2">The sequence shown here is derived from an EMBL/GenBank/DDBJ whole genome shotgun (WGS) entry which is preliminary data.</text>
</comment>
<dbReference type="Proteomes" id="UP001281410">
    <property type="component" value="Unassembled WGS sequence"/>
</dbReference>
<proteinExistence type="predicted"/>
<name>A0AAD9ZPK9_9ROSI</name>
<dbReference type="AlphaFoldDB" id="A0AAD9ZPK9"/>
<protein>
    <submittedName>
        <fullName evidence="2">Uncharacterized protein</fullName>
    </submittedName>
</protein>
<accession>A0AAD9ZPK9</accession>
<sequence length="313" mass="35697">MIIDEGDLRFVIWVWVKGDWVKKKLEPSKLFRNLVNRNLPPRGSGFDYGSPGTGTGGSESGTLRIDVEDAKEADLSAKRDIKVLLLQWSIYDVRNEEMGTRRRDLRNKEMEKQVTMKGYGVDMTPVRSYLVLKLSALKNPRLLQYFLAINWATTFTKGTCYQQNELYKEGGCSRPFPSMETLYFETMKEWEKWISHGVGQQVEGFPRLPEHPPSLKRLVIKSCRELLISVASFPVGCRFEIDGCKQVQPRTDIYLGSLNPMSIADFQELVSFPEATLPSLLRAIDIESCKALECLPNTWMDSTSLECFVCSIL</sequence>
<keyword evidence="3" id="KW-1185">Reference proteome</keyword>
<evidence type="ECO:0000313" key="3">
    <source>
        <dbReference type="Proteomes" id="UP001281410"/>
    </source>
</evidence>
<reference evidence="2" key="1">
    <citation type="journal article" date="2023" name="Plant J.">
        <title>Genome sequences and population genomics provide insights into the demographic history, inbreeding, and mutation load of two 'living fossil' tree species of Dipteronia.</title>
        <authorList>
            <person name="Feng Y."/>
            <person name="Comes H.P."/>
            <person name="Chen J."/>
            <person name="Zhu S."/>
            <person name="Lu R."/>
            <person name="Zhang X."/>
            <person name="Li P."/>
            <person name="Qiu J."/>
            <person name="Olsen K.M."/>
            <person name="Qiu Y."/>
        </authorList>
    </citation>
    <scope>NUCLEOTIDE SEQUENCE</scope>
    <source>
        <strain evidence="2">NBL</strain>
    </source>
</reference>
<feature type="region of interest" description="Disordered" evidence="1">
    <location>
        <begin position="43"/>
        <end position="62"/>
    </location>
</feature>
<organism evidence="2 3">
    <name type="scientific">Dipteronia sinensis</name>
    <dbReference type="NCBI Taxonomy" id="43782"/>
    <lineage>
        <taxon>Eukaryota</taxon>
        <taxon>Viridiplantae</taxon>
        <taxon>Streptophyta</taxon>
        <taxon>Embryophyta</taxon>
        <taxon>Tracheophyta</taxon>
        <taxon>Spermatophyta</taxon>
        <taxon>Magnoliopsida</taxon>
        <taxon>eudicotyledons</taxon>
        <taxon>Gunneridae</taxon>
        <taxon>Pentapetalae</taxon>
        <taxon>rosids</taxon>
        <taxon>malvids</taxon>
        <taxon>Sapindales</taxon>
        <taxon>Sapindaceae</taxon>
        <taxon>Hippocastanoideae</taxon>
        <taxon>Acereae</taxon>
        <taxon>Dipteronia</taxon>
    </lineage>
</organism>
<gene>
    <name evidence="2" type="ORF">Dsin_032380</name>
</gene>